<gene>
    <name evidence="8" type="ORF">HMPREF0650_2324</name>
</gene>
<dbReference type="PANTHER" id="PTHR11319">
    <property type="entry name" value="G PROTEIN-COUPLED RECEPTOR-RELATED"/>
    <property type="match status" value="1"/>
</dbReference>
<dbReference type="eggNOG" id="COG5492">
    <property type="taxonomic scope" value="Bacteria"/>
</dbReference>
<evidence type="ECO:0000256" key="2">
    <source>
        <dbReference type="ARBA" id="ARBA00004442"/>
    </source>
</evidence>
<keyword evidence="6" id="KW-0472">Membrane</keyword>
<dbReference type="InterPro" id="IPR011050">
    <property type="entry name" value="Pectin_lyase_fold/virulence"/>
</dbReference>
<evidence type="ECO:0000256" key="6">
    <source>
        <dbReference type="ARBA" id="ARBA00023136"/>
    </source>
</evidence>
<dbReference type="InterPro" id="IPR003368">
    <property type="entry name" value="POMP_repeat"/>
</dbReference>
<dbReference type="PANTHER" id="PTHR11319:SF35">
    <property type="entry name" value="OUTER MEMBRANE PROTEIN PMPC-RELATED"/>
    <property type="match status" value="1"/>
</dbReference>
<sequence length="2016" mass="219494">MPPHAQYRAQVANGKQVENKKRKLKLNNNMKHLLPTRYLLTMLLACFMALGVQAQAEDEVPPLELFVSAKTGNDFRNGSSWNDAYKTLKQALNTAENNANTQVKIYLAEGEYDVSETDAIKYSDGQKRRKGFYVLSKKGQKLWLMGGYPTPGSQTLPHDICNSNPQRHVTKFVSKDVIKTSVFRTNNHNQGLIMHGITFDSKNFVGGSGDGALITFDNNGYDNPYLEMIDCSIKYYKSSMCGAIYFFGTMKNPKIKIERVEVLQGERVGATGGGFLVFNELNTYKPTNIQIDMKYVTFHDINHLGPDQKYAVIGAQNYKPSDGEDNSYVNLDHVQVNRNLGGMAGQQITTISLQSFKKVSVTNSIFRNTTSGIGGAFRVQSCHEVVFKNNQFHNCKSGDAGGAVSVQRGGSTYIPAGTGRRTITFINNEFENNIATNAGGALQIQDEDASAPVDVTIDNCNFKGNKSKGQGGALYIANQDGNVKVTNTVFCNNSGSKYGGAFRIANNAKSLLVEGCYFGDNSCDAQANALSIGIQKGKFDVKNCVFYHNHTTSSVGADSGGAVNVESGYGDFTNCKFVGNTTSKSGGAVALNAPTAYVVKGQKFNFVNCLFENNTAAVGGAIAQLSIVYDVIIKNSIFKGNKALSWDGGGAISVADSKGLEVSNSIFSGNTTDGMGGAIFTKNDAYLKSSNNKYYGNQAVEGGAIRIMDNTGSDWTSGFWSTDDVFYQNTAMLGTHNGANNGAGGALHLFMAQQRNCEIVNAKFVNNTADGDYGADGSGGAIYVYTRSAKGGPYAQDVIDKLDGCVFYGNQGMSTSKKLSATVWGADITVPSGKKDFNPITISNTKLQLVYNSYTTNLRLNNKGGNEGYATDPKVPTEPTVAADQGYTNPSDAEIGDKGQGVKVDCKAIVKRPEVDVLKPHADITTNDSDKPGVSSTYASYCAGNTEYWAKFQSIGGEGPFTFTYDVWKQKGHSTERIVAGAVAETLKKRVPIEKEIPNLEPIYNDKGEITGYEQKGTKKVKVEEFPDNVIIKGDKLFPSNKVEEGYLYTIIVKSMTDGDKNEYTYDCVDAYDKTRQYAQSTGAQIFFKPCVVTPGDLDWDDDGILNTVECADIAASNLTPTVDKSGLGESKWIRYRDNVKTQQLFANIVKDENYLNPTPKTGRVLTLLPSVIGAKAATGDEAYTVDLSDKFGYEAGTGKVVVTVQNYSVDRDRFRTNNDRTVTTWEIGGTMHPYVLMQSTPVSSFHQDNQFGINVLTNEHALSQTELYTKMDDDRYTVYENQGTKKVLINNQDVNLTNDVALSYLNTEPGKKYFAFTQTPDQTGMVNTVVTIMLPCDDDMDGIPNFFDADSDGDGCPDAVEGDNKDITEDMVEDGVIKGDVDENGVPKAAKGGQGAGSAYDADVNACGNNYWTGDKDNDFNKKENWTNNVPKDGQDIIFADGSEDAKGKVAVRDLHLPAGKFISANKLVNNAPDKKIEEGATEKTPGHPAVVVPADGGLTVKSVEGFGTDADKDKLVMKTSTDGKKVGTFILNNENACTTKVFASVEFKPLGKYRPDHKATDNKDKTSPDFGKDLYAEFDWQYIGIPVKEVKKSPVFKGAKVRLYDEKKNDPKHYYQKWIEVTPTDNMTAFKGYEIAPVLDGSNGVRQIQGELNFCNQEIALTRQAAVVSASKAEGDDNAKRYGLGYNIVGNSFMAGVDINKIKLESGETGVDMDNTVYIYTTGSWDEWKNQNGQSVKVKGGYEAVNIGKAGESGITSTLSPMQGFMVKYNNPKYSEKTGTLTIPYTGLKSEAEPLRAKSFVMDGDFNRGSVMVAMDNGKVVDKFWTYQEEDATPAYDSQLEGEKLNMGEPSVFATTTDGKNVQISSLPSLIGSTFSVETAKDETYNMELNTWSLNYQNLKLVDLKTKTVIPFDNGKARYFFTATVDGIEHNRFMFADTPETDFEKVMGAVTGIDNVSITLTKGEAELFNLSGAKIGTFSLPLDAKKLKGQVPAGVYLIKATDGTNVQTSKIVIE</sequence>
<evidence type="ECO:0000256" key="4">
    <source>
        <dbReference type="ARBA" id="ARBA00022525"/>
    </source>
</evidence>
<proteinExistence type="predicted"/>
<dbReference type="SUPFAM" id="SSF51126">
    <property type="entry name" value="Pectin lyase-like"/>
    <property type="match status" value="2"/>
</dbReference>
<dbReference type="GO" id="GO:0005576">
    <property type="term" value="C:extracellular region"/>
    <property type="evidence" value="ECO:0007669"/>
    <property type="project" value="UniProtKB-SubCell"/>
</dbReference>
<evidence type="ECO:0000256" key="1">
    <source>
        <dbReference type="ARBA" id="ARBA00004196"/>
    </source>
</evidence>
<protein>
    <submittedName>
        <fullName evidence="8">Polymorphic outer membrane protein repeat (3 repeats)</fullName>
    </submittedName>
</protein>
<evidence type="ECO:0000256" key="5">
    <source>
        <dbReference type="ARBA" id="ARBA00022729"/>
    </source>
</evidence>
<keyword evidence="9" id="KW-1185">Reference proteome</keyword>
<comment type="subcellular location">
    <subcellularLocation>
        <location evidence="1">Cell envelope</location>
    </subcellularLocation>
    <subcellularLocation>
        <location evidence="2">Cell outer membrane</location>
    </subcellularLocation>
    <subcellularLocation>
        <location evidence="3">Secreted</location>
    </subcellularLocation>
</comment>
<dbReference type="SMART" id="SM00710">
    <property type="entry name" value="PbH1"/>
    <property type="match status" value="10"/>
</dbReference>
<dbReference type="InterPro" id="IPR026444">
    <property type="entry name" value="Secre_tail"/>
</dbReference>
<accession>D1W4Z8</accession>
<dbReference type="InterPro" id="IPR006626">
    <property type="entry name" value="PbH1"/>
</dbReference>
<keyword evidence="7" id="KW-0998">Cell outer membrane</keyword>
<evidence type="ECO:0000313" key="8">
    <source>
        <dbReference type="EMBL" id="EFA92364.1"/>
    </source>
</evidence>
<comment type="caution">
    <text evidence="8">The sequence shown here is derived from an EMBL/GenBank/DDBJ whole genome shotgun (WGS) entry which is preliminary data.</text>
</comment>
<dbReference type="EMBL" id="ADEG01000043">
    <property type="protein sequence ID" value="EFA92364.1"/>
    <property type="molecule type" value="Genomic_DNA"/>
</dbReference>
<dbReference type="InterPro" id="IPR012334">
    <property type="entry name" value="Pectin_lyas_fold"/>
</dbReference>
<dbReference type="Proteomes" id="UP000005283">
    <property type="component" value="Unassembled WGS sequence"/>
</dbReference>
<evidence type="ECO:0000256" key="3">
    <source>
        <dbReference type="ARBA" id="ARBA00004613"/>
    </source>
</evidence>
<evidence type="ECO:0000313" key="9">
    <source>
        <dbReference type="Proteomes" id="UP000005283"/>
    </source>
</evidence>
<dbReference type="Gene3D" id="2.160.20.10">
    <property type="entry name" value="Single-stranded right-handed beta-helix, Pectin lyase-like"/>
    <property type="match status" value="1"/>
</dbReference>
<dbReference type="STRING" id="679190.HMPREF0650_2324"/>
<reference evidence="8 9" key="1">
    <citation type="submission" date="2009-12" db="EMBL/GenBank/DDBJ databases">
        <title>Genome Sequence of Prevotella buccalis ATCC 35310.</title>
        <authorList>
            <person name="Durkin A.S."/>
            <person name="Madupu R."/>
            <person name="Torralba M."/>
            <person name="Methe B."/>
            <person name="Sutton G."/>
            <person name="Strausberg R.L."/>
            <person name="Nelson K.E."/>
        </authorList>
    </citation>
    <scope>NUCLEOTIDE SEQUENCE [LARGE SCALE GENOMIC DNA]</scope>
    <source>
        <strain evidence="8 9">ATCC 35310</strain>
    </source>
</reference>
<name>D1W4Z8_9BACT</name>
<dbReference type="NCBIfam" id="TIGR04183">
    <property type="entry name" value="Por_Secre_tail"/>
    <property type="match status" value="1"/>
</dbReference>
<keyword evidence="5" id="KW-0732">Signal</keyword>
<dbReference type="GO" id="GO:0009279">
    <property type="term" value="C:cell outer membrane"/>
    <property type="evidence" value="ECO:0007669"/>
    <property type="project" value="UniProtKB-SubCell"/>
</dbReference>
<organism evidence="8 9">
    <name type="scientific">Hoylesella buccalis ATCC 35310</name>
    <dbReference type="NCBI Taxonomy" id="679190"/>
    <lineage>
        <taxon>Bacteria</taxon>
        <taxon>Pseudomonadati</taxon>
        <taxon>Bacteroidota</taxon>
        <taxon>Bacteroidia</taxon>
        <taxon>Bacteroidales</taxon>
        <taxon>Prevotellaceae</taxon>
        <taxon>Hoylesella</taxon>
    </lineage>
</organism>
<evidence type="ECO:0000256" key="7">
    <source>
        <dbReference type="ARBA" id="ARBA00023237"/>
    </source>
</evidence>
<keyword evidence="4" id="KW-0964">Secreted</keyword>
<dbReference type="Pfam" id="PF02415">
    <property type="entry name" value="Chlam_PMP"/>
    <property type="match status" value="2"/>
</dbReference>